<dbReference type="EMBL" id="JBBWWQ010000019">
    <property type="protein sequence ID" value="KAK8918957.1"/>
    <property type="molecule type" value="Genomic_DNA"/>
</dbReference>
<feature type="domain" description="Putative plant transposon protein" evidence="1">
    <location>
        <begin position="58"/>
        <end position="234"/>
    </location>
</feature>
<dbReference type="Proteomes" id="UP001418222">
    <property type="component" value="Unassembled WGS sequence"/>
</dbReference>
<organism evidence="2 3">
    <name type="scientific">Platanthera zijinensis</name>
    <dbReference type="NCBI Taxonomy" id="2320716"/>
    <lineage>
        <taxon>Eukaryota</taxon>
        <taxon>Viridiplantae</taxon>
        <taxon>Streptophyta</taxon>
        <taxon>Embryophyta</taxon>
        <taxon>Tracheophyta</taxon>
        <taxon>Spermatophyta</taxon>
        <taxon>Magnoliopsida</taxon>
        <taxon>Liliopsida</taxon>
        <taxon>Asparagales</taxon>
        <taxon>Orchidaceae</taxon>
        <taxon>Orchidoideae</taxon>
        <taxon>Orchideae</taxon>
        <taxon>Orchidinae</taxon>
        <taxon>Platanthera</taxon>
    </lineage>
</organism>
<evidence type="ECO:0000313" key="2">
    <source>
        <dbReference type="EMBL" id="KAK8918957.1"/>
    </source>
</evidence>
<comment type="caution">
    <text evidence="2">The sequence shown here is derived from an EMBL/GenBank/DDBJ whole genome shotgun (WGS) entry which is preliminary data.</text>
</comment>
<dbReference type="AlphaFoldDB" id="A0AAP0AXX4"/>
<evidence type="ECO:0000259" key="1">
    <source>
        <dbReference type="Pfam" id="PF20167"/>
    </source>
</evidence>
<accession>A0AAP0AXX4</accession>
<gene>
    <name evidence="2" type="ORF">KSP39_PZI021671</name>
</gene>
<proteinExistence type="predicted"/>
<dbReference type="Pfam" id="PF20167">
    <property type="entry name" value="Transposase_32"/>
    <property type="match status" value="1"/>
</dbReference>
<keyword evidence="3" id="KW-1185">Reference proteome</keyword>
<sequence>MSGRKGKGKVVVYKDDRFVNDEARVRYDLVKLKQVIFERGFEMEMKYWSKGYIDNMQKQGWSTFCHPRTEAILPWVYEFYANGIFQNDDKVLVRGKEVNFSPQGICECFDMGNPEWDEYEQIKNTVSPDEVAAILCQAKTNMWANPRKHVLNSTSFTREAKVWMLFVNASLLPTKHANQISLERAVLIYCIMLGRKINAGQMIYDQLKERFAANGGRQLWYPTLITLMCRFAGVSLREGDICTLVGHHITETIIFKNIKVRTDHGSLPPTSKGKSTTTTHRVDIDIPAVDCGSDPDVMMENLEYIKAYIRCEHIYSESRREQARQERTLIMHKLKIPVVEPSYNLGGQFDDEGYLLGIDGSRVDPTIVAAEKEADREDDDDDDE</sequence>
<dbReference type="InterPro" id="IPR046796">
    <property type="entry name" value="Transposase_32_dom"/>
</dbReference>
<name>A0AAP0AXX4_9ASPA</name>
<reference evidence="2 3" key="1">
    <citation type="journal article" date="2022" name="Nat. Plants">
        <title>Genomes of leafy and leafless Platanthera orchids illuminate the evolution of mycoheterotrophy.</title>
        <authorList>
            <person name="Li M.H."/>
            <person name="Liu K.W."/>
            <person name="Li Z."/>
            <person name="Lu H.C."/>
            <person name="Ye Q.L."/>
            <person name="Zhang D."/>
            <person name="Wang J.Y."/>
            <person name="Li Y.F."/>
            <person name="Zhong Z.M."/>
            <person name="Liu X."/>
            <person name="Yu X."/>
            <person name="Liu D.K."/>
            <person name="Tu X.D."/>
            <person name="Liu B."/>
            <person name="Hao Y."/>
            <person name="Liao X.Y."/>
            <person name="Jiang Y.T."/>
            <person name="Sun W.H."/>
            <person name="Chen J."/>
            <person name="Chen Y.Q."/>
            <person name="Ai Y."/>
            <person name="Zhai J.W."/>
            <person name="Wu S.S."/>
            <person name="Zhou Z."/>
            <person name="Hsiao Y.Y."/>
            <person name="Wu W.L."/>
            <person name="Chen Y.Y."/>
            <person name="Lin Y.F."/>
            <person name="Hsu J.L."/>
            <person name="Li C.Y."/>
            <person name="Wang Z.W."/>
            <person name="Zhao X."/>
            <person name="Zhong W.Y."/>
            <person name="Ma X.K."/>
            <person name="Ma L."/>
            <person name="Huang J."/>
            <person name="Chen G.Z."/>
            <person name="Huang M.Z."/>
            <person name="Huang L."/>
            <person name="Peng D.H."/>
            <person name="Luo Y.B."/>
            <person name="Zou S.Q."/>
            <person name="Chen S.P."/>
            <person name="Lan S."/>
            <person name="Tsai W.C."/>
            <person name="Van de Peer Y."/>
            <person name="Liu Z.J."/>
        </authorList>
    </citation>
    <scope>NUCLEOTIDE SEQUENCE [LARGE SCALE GENOMIC DNA]</scope>
    <source>
        <strain evidence="2">Lor287</strain>
    </source>
</reference>
<evidence type="ECO:0000313" key="3">
    <source>
        <dbReference type="Proteomes" id="UP001418222"/>
    </source>
</evidence>
<protein>
    <recommendedName>
        <fullName evidence="1">Putative plant transposon protein domain-containing protein</fullName>
    </recommendedName>
</protein>